<name>U2LNG3_9FIRM</name>
<evidence type="ECO:0000313" key="1">
    <source>
        <dbReference type="EMBL" id="ERJ91024.1"/>
    </source>
</evidence>
<keyword evidence="2" id="KW-1185">Reference proteome</keyword>
<organism evidence="1 2">
    <name type="scientific">Ruminococcus callidus ATCC 27760</name>
    <dbReference type="NCBI Taxonomy" id="411473"/>
    <lineage>
        <taxon>Bacteria</taxon>
        <taxon>Bacillati</taxon>
        <taxon>Bacillota</taxon>
        <taxon>Clostridia</taxon>
        <taxon>Eubacteriales</taxon>
        <taxon>Oscillospiraceae</taxon>
        <taxon>Ruminococcus</taxon>
    </lineage>
</organism>
<accession>U2LNG3</accession>
<sequence>MGATVCRYALSIFIIRIFLRFVKRQTGVFFGFAVLTKFDRICYNKALGHTENGGRFRFLLPRICIRWEVMLWNIT</sequence>
<dbReference type="EMBL" id="AWVF01000331">
    <property type="protein sequence ID" value="ERJ91024.1"/>
    <property type="molecule type" value="Genomic_DNA"/>
</dbReference>
<comment type="caution">
    <text evidence="1">The sequence shown here is derived from an EMBL/GenBank/DDBJ whole genome shotgun (WGS) entry which is preliminary data.</text>
</comment>
<proteinExistence type="predicted"/>
<evidence type="ECO:0000313" key="2">
    <source>
        <dbReference type="Proteomes" id="UP000016662"/>
    </source>
</evidence>
<dbReference type="HOGENOM" id="CLU_2668817_0_0_9"/>
<dbReference type="Proteomes" id="UP000016662">
    <property type="component" value="Unassembled WGS sequence"/>
</dbReference>
<reference evidence="1 2" key="1">
    <citation type="submission" date="2013-07" db="EMBL/GenBank/DDBJ databases">
        <authorList>
            <person name="Weinstock G."/>
            <person name="Sodergren E."/>
            <person name="Wylie T."/>
            <person name="Fulton L."/>
            <person name="Fulton R."/>
            <person name="Fronick C."/>
            <person name="O'Laughlin M."/>
            <person name="Godfrey J."/>
            <person name="Miner T."/>
            <person name="Herter B."/>
            <person name="Appelbaum E."/>
            <person name="Cordes M."/>
            <person name="Lek S."/>
            <person name="Wollam A."/>
            <person name="Pepin K.H."/>
            <person name="Palsikar V.B."/>
            <person name="Mitreva M."/>
            <person name="Wilson R.K."/>
        </authorList>
    </citation>
    <scope>NUCLEOTIDE SEQUENCE [LARGE SCALE GENOMIC DNA]</scope>
    <source>
        <strain evidence="1 2">ATCC 27760</strain>
    </source>
</reference>
<gene>
    <name evidence="1" type="ORF">RUMCAL_02697</name>
</gene>
<dbReference type="AlphaFoldDB" id="U2LNG3"/>
<protein>
    <submittedName>
        <fullName evidence="1">Uncharacterized protein</fullName>
    </submittedName>
</protein>